<dbReference type="EMBL" id="JBFDAA010000006">
    <property type="protein sequence ID" value="KAL1131332.1"/>
    <property type="molecule type" value="Genomic_DNA"/>
</dbReference>
<dbReference type="SUPFAM" id="SSF52821">
    <property type="entry name" value="Rhodanese/Cell cycle control phosphatase"/>
    <property type="match status" value="1"/>
</dbReference>
<comment type="caution">
    <text evidence="3">The sequence shown here is derived from an EMBL/GenBank/DDBJ whole genome shotgun (WGS) entry which is preliminary data.</text>
</comment>
<proteinExistence type="predicted"/>
<dbReference type="CDD" id="cd01446">
    <property type="entry name" value="DSP_MapKP"/>
    <property type="match status" value="1"/>
</dbReference>
<dbReference type="Pfam" id="PF00581">
    <property type="entry name" value="Rhodanese"/>
    <property type="match status" value="1"/>
</dbReference>
<name>A0ABD0YXK6_9HEMI</name>
<reference evidence="3 4" key="1">
    <citation type="submission" date="2024-07" db="EMBL/GenBank/DDBJ databases">
        <title>Chromosome-level genome assembly of the water stick insect Ranatra chinensis (Heteroptera: Nepidae).</title>
        <authorList>
            <person name="Liu X."/>
        </authorList>
    </citation>
    <scope>NUCLEOTIDE SEQUENCE [LARGE SCALE GENOMIC DNA]</scope>
    <source>
        <strain evidence="3">Cailab_2021Rc</strain>
        <tissue evidence="3">Muscle</tissue>
    </source>
</reference>
<keyword evidence="4" id="KW-1185">Reference proteome</keyword>
<feature type="region of interest" description="Disordered" evidence="1">
    <location>
        <begin position="17"/>
        <end position="37"/>
    </location>
</feature>
<dbReference type="InterPro" id="IPR036873">
    <property type="entry name" value="Rhodanese-like_dom_sf"/>
</dbReference>
<organism evidence="3 4">
    <name type="scientific">Ranatra chinensis</name>
    <dbReference type="NCBI Taxonomy" id="642074"/>
    <lineage>
        <taxon>Eukaryota</taxon>
        <taxon>Metazoa</taxon>
        <taxon>Ecdysozoa</taxon>
        <taxon>Arthropoda</taxon>
        <taxon>Hexapoda</taxon>
        <taxon>Insecta</taxon>
        <taxon>Pterygota</taxon>
        <taxon>Neoptera</taxon>
        <taxon>Paraneoptera</taxon>
        <taxon>Hemiptera</taxon>
        <taxon>Heteroptera</taxon>
        <taxon>Panheteroptera</taxon>
        <taxon>Nepomorpha</taxon>
        <taxon>Nepidae</taxon>
        <taxon>Ranatrinae</taxon>
        <taxon>Ranatra</taxon>
    </lineage>
</organism>
<evidence type="ECO:0000313" key="3">
    <source>
        <dbReference type="EMBL" id="KAL1131332.1"/>
    </source>
</evidence>
<sequence>MSSVAACGRRDGLRLSLNRSLSEPGPPKRCKAGSTSLPASPCAESLTLHRSLLLKKVRLVTPEEVSHLINHGGQPPLILDCRSFLAYNVCHIRGAINVNCSDRFNRRRLETGKASLAELATSREAKELLRKRTWRSVLVYDDCTAHVDRLTNTHPMFLVLTALVEDNREPLLLIGEQYTRINVWRKNSII</sequence>
<dbReference type="AlphaFoldDB" id="A0ABD0YXK6"/>
<evidence type="ECO:0000313" key="4">
    <source>
        <dbReference type="Proteomes" id="UP001558652"/>
    </source>
</evidence>
<dbReference type="Gene3D" id="3.40.250.10">
    <property type="entry name" value="Rhodanese-like domain"/>
    <property type="match status" value="1"/>
</dbReference>
<evidence type="ECO:0000259" key="2">
    <source>
        <dbReference type="PROSITE" id="PS50206"/>
    </source>
</evidence>
<gene>
    <name evidence="3" type="ORF">AAG570_010950</name>
</gene>
<protein>
    <recommendedName>
        <fullName evidence="2">Rhodanese domain-containing protein</fullName>
    </recommendedName>
</protein>
<dbReference type="PROSITE" id="PS50206">
    <property type="entry name" value="RHODANESE_3"/>
    <property type="match status" value="1"/>
</dbReference>
<evidence type="ECO:0000256" key="1">
    <source>
        <dbReference type="SAM" id="MobiDB-lite"/>
    </source>
</evidence>
<feature type="domain" description="Rhodanese" evidence="2">
    <location>
        <begin position="72"/>
        <end position="131"/>
    </location>
</feature>
<accession>A0ABD0YXK6</accession>
<dbReference type="Proteomes" id="UP001558652">
    <property type="component" value="Unassembled WGS sequence"/>
</dbReference>
<dbReference type="InterPro" id="IPR001763">
    <property type="entry name" value="Rhodanese-like_dom"/>
</dbReference>